<sequence>LALVLPALWNESDLEKRSLLHTFVHLVSLANIAVAPTTSSKRLMGDILKSPDKNCLSQMEITFMENFCRIGNLRTLLDMPGLPTSIQPHISQLSSWYDPILFQAQTDSYNPTPFLDDRFVKNHHIADVIYSVHDVNQNNSIVALKPGLQAAYGQLLKIFQNSRCLPDSKIETDVFCLIKSLMLVAPGHTHPHSQLSDKYDMRVSLCMSKTEETPILFHESEILCHCAWIRYSPGELTDQINIKTIAL</sequence>
<comment type="caution">
    <text evidence="1">The sequence shown here is derived from an EMBL/GenBank/DDBJ whole genome shotgun (WGS) entry which is preliminary data.</text>
</comment>
<keyword evidence="2" id="KW-1185">Reference proteome</keyword>
<evidence type="ECO:0000313" key="1">
    <source>
        <dbReference type="EMBL" id="POW00296.1"/>
    </source>
</evidence>
<name>A0A2S4USK7_9BASI</name>
<protein>
    <submittedName>
        <fullName evidence="1">Uncharacterized protein</fullName>
    </submittedName>
</protein>
<evidence type="ECO:0000313" key="2">
    <source>
        <dbReference type="Proteomes" id="UP000238274"/>
    </source>
</evidence>
<reference evidence="2" key="3">
    <citation type="journal article" date="2018" name="Mol. Plant Microbe Interact.">
        <title>Genome sequence resources for the wheat stripe rust pathogen (Puccinia striiformis f. sp. tritici) and the barley stripe rust pathogen (Puccinia striiformis f. sp. hordei).</title>
        <authorList>
            <person name="Xia C."/>
            <person name="Wang M."/>
            <person name="Yin C."/>
            <person name="Cornejo O.E."/>
            <person name="Hulbert S.H."/>
            <person name="Chen X."/>
        </authorList>
    </citation>
    <scope>NUCLEOTIDE SEQUENCE [LARGE SCALE GENOMIC DNA]</scope>
    <source>
        <strain evidence="2">93TX-2</strain>
    </source>
</reference>
<reference evidence="2" key="2">
    <citation type="journal article" date="2018" name="BMC Genomics">
        <title>Genomic insights into host adaptation between the wheat stripe rust pathogen (Puccinia striiformis f. sp. tritici) and the barley stripe rust pathogen (Puccinia striiformis f. sp. hordei).</title>
        <authorList>
            <person name="Xia C."/>
            <person name="Wang M."/>
            <person name="Yin C."/>
            <person name="Cornejo O.E."/>
            <person name="Hulbert S.H."/>
            <person name="Chen X."/>
        </authorList>
    </citation>
    <scope>NUCLEOTIDE SEQUENCE [LARGE SCALE GENOMIC DNA]</scope>
    <source>
        <strain evidence="2">93TX-2</strain>
    </source>
</reference>
<proteinExistence type="predicted"/>
<feature type="non-terminal residue" evidence="1">
    <location>
        <position position="247"/>
    </location>
</feature>
<reference evidence="1 2" key="1">
    <citation type="submission" date="2017-12" db="EMBL/GenBank/DDBJ databases">
        <title>Gene loss provides genomic basis for host adaptation in cereal stripe rust fungi.</title>
        <authorList>
            <person name="Xia C."/>
        </authorList>
    </citation>
    <scope>NUCLEOTIDE SEQUENCE [LARGE SCALE GENOMIC DNA]</scope>
    <source>
        <strain evidence="1 2">93TX-2</strain>
    </source>
</reference>
<dbReference type="EMBL" id="PKSM01000254">
    <property type="protein sequence ID" value="POW00296.1"/>
    <property type="molecule type" value="Genomic_DNA"/>
</dbReference>
<dbReference type="VEuPathDB" id="FungiDB:PSTT_09480"/>
<gene>
    <name evidence="1" type="ORF">PSHT_13097</name>
</gene>
<organism evidence="1 2">
    <name type="scientific">Puccinia striiformis</name>
    <dbReference type="NCBI Taxonomy" id="27350"/>
    <lineage>
        <taxon>Eukaryota</taxon>
        <taxon>Fungi</taxon>
        <taxon>Dikarya</taxon>
        <taxon>Basidiomycota</taxon>
        <taxon>Pucciniomycotina</taxon>
        <taxon>Pucciniomycetes</taxon>
        <taxon>Pucciniales</taxon>
        <taxon>Pucciniaceae</taxon>
        <taxon>Puccinia</taxon>
    </lineage>
</organism>
<accession>A0A2S4USK7</accession>
<dbReference type="VEuPathDB" id="FungiDB:PSHT_13097"/>
<dbReference type="AlphaFoldDB" id="A0A2S4USK7"/>
<feature type="non-terminal residue" evidence="1">
    <location>
        <position position="1"/>
    </location>
</feature>
<dbReference type="Proteomes" id="UP000238274">
    <property type="component" value="Unassembled WGS sequence"/>
</dbReference>